<reference evidence="2" key="1">
    <citation type="journal article" date="2020" name="Cell">
        <title>Large-Scale Comparative Analyses of Tick Genomes Elucidate Their Genetic Diversity and Vector Capacities.</title>
        <authorList>
            <consortium name="Tick Genome and Microbiome Consortium (TIGMIC)"/>
            <person name="Jia N."/>
            <person name="Wang J."/>
            <person name="Shi W."/>
            <person name="Du L."/>
            <person name="Sun Y."/>
            <person name="Zhan W."/>
            <person name="Jiang J.F."/>
            <person name="Wang Q."/>
            <person name="Zhang B."/>
            <person name="Ji P."/>
            <person name="Bell-Sakyi L."/>
            <person name="Cui X.M."/>
            <person name="Yuan T.T."/>
            <person name="Jiang B.G."/>
            <person name="Yang W.F."/>
            <person name="Lam T.T."/>
            <person name="Chang Q.C."/>
            <person name="Ding S.J."/>
            <person name="Wang X.J."/>
            <person name="Zhu J.G."/>
            <person name="Ruan X.D."/>
            <person name="Zhao L."/>
            <person name="Wei J.T."/>
            <person name="Ye R.Z."/>
            <person name="Que T.C."/>
            <person name="Du C.H."/>
            <person name="Zhou Y.H."/>
            <person name="Cheng J.X."/>
            <person name="Dai P.F."/>
            <person name="Guo W.B."/>
            <person name="Han X.H."/>
            <person name="Huang E.J."/>
            <person name="Li L.F."/>
            <person name="Wei W."/>
            <person name="Gao Y.C."/>
            <person name="Liu J.Z."/>
            <person name="Shao H.Z."/>
            <person name="Wang X."/>
            <person name="Wang C.C."/>
            <person name="Yang T.C."/>
            <person name="Huo Q.B."/>
            <person name="Li W."/>
            <person name="Chen H.Y."/>
            <person name="Chen S.E."/>
            <person name="Zhou L.G."/>
            <person name="Ni X.B."/>
            <person name="Tian J.H."/>
            <person name="Sheng Y."/>
            <person name="Liu T."/>
            <person name="Pan Y.S."/>
            <person name="Xia L.Y."/>
            <person name="Li J."/>
            <person name="Zhao F."/>
            <person name="Cao W.C."/>
        </authorList>
    </citation>
    <scope>NUCLEOTIDE SEQUENCE</scope>
    <source>
        <strain evidence="2">Rsan-2018</strain>
    </source>
</reference>
<gene>
    <name evidence="2" type="ORF">HPB52_008182</name>
</gene>
<feature type="region of interest" description="Disordered" evidence="1">
    <location>
        <begin position="19"/>
        <end position="53"/>
    </location>
</feature>
<evidence type="ECO:0000256" key="1">
    <source>
        <dbReference type="SAM" id="MobiDB-lite"/>
    </source>
</evidence>
<organism evidence="2 3">
    <name type="scientific">Rhipicephalus sanguineus</name>
    <name type="common">Brown dog tick</name>
    <name type="synonym">Ixodes sanguineus</name>
    <dbReference type="NCBI Taxonomy" id="34632"/>
    <lineage>
        <taxon>Eukaryota</taxon>
        <taxon>Metazoa</taxon>
        <taxon>Ecdysozoa</taxon>
        <taxon>Arthropoda</taxon>
        <taxon>Chelicerata</taxon>
        <taxon>Arachnida</taxon>
        <taxon>Acari</taxon>
        <taxon>Parasitiformes</taxon>
        <taxon>Ixodida</taxon>
        <taxon>Ixodoidea</taxon>
        <taxon>Ixodidae</taxon>
        <taxon>Rhipicephalinae</taxon>
        <taxon>Rhipicephalus</taxon>
        <taxon>Rhipicephalus</taxon>
    </lineage>
</organism>
<evidence type="ECO:0000313" key="3">
    <source>
        <dbReference type="Proteomes" id="UP000821837"/>
    </source>
</evidence>
<feature type="compositionally biased region" description="Low complexity" evidence="1">
    <location>
        <begin position="42"/>
        <end position="53"/>
    </location>
</feature>
<protein>
    <submittedName>
        <fullName evidence="2">Uncharacterized protein</fullName>
    </submittedName>
</protein>
<evidence type="ECO:0000313" key="2">
    <source>
        <dbReference type="EMBL" id="KAH7956330.1"/>
    </source>
</evidence>
<keyword evidence="3" id="KW-1185">Reference proteome</keyword>
<comment type="caution">
    <text evidence="2">The sequence shown here is derived from an EMBL/GenBank/DDBJ whole genome shotgun (WGS) entry which is preliminary data.</text>
</comment>
<dbReference type="VEuPathDB" id="VectorBase:RSAN_053196"/>
<feature type="region of interest" description="Disordered" evidence="1">
    <location>
        <begin position="107"/>
        <end position="206"/>
    </location>
</feature>
<sequence length="206" mass="22378">MTKEEFTDYLYSKSLQIEPGGSNQVLHNWGGAPPTSEGEDATPLTSLSTPLTPSYVQHSDSGVFAPVLIGAVSPATTPSAPPSPPLRHPRFSIFHICYRHRRCPHARRGAPPPLRVIPHHRPGQPSSQTSPTRPPRDGPPQNDASPPSPPLLPRSDDARRDGVAEREAVADGVAGGDEDEPKEKRRLVKEQRKKKKSGMTTTLTKC</sequence>
<name>A0A9D4SY06_RHISA</name>
<accession>A0A9D4SY06</accession>
<feature type="compositionally biased region" description="Basic residues" evidence="1">
    <location>
        <begin position="184"/>
        <end position="197"/>
    </location>
</feature>
<dbReference type="EMBL" id="JABSTV010001250">
    <property type="protein sequence ID" value="KAH7956330.1"/>
    <property type="molecule type" value="Genomic_DNA"/>
</dbReference>
<feature type="compositionally biased region" description="Basic and acidic residues" evidence="1">
    <location>
        <begin position="154"/>
        <end position="169"/>
    </location>
</feature>
<dbReference type="AlphaFoldDB" id="A0A9D4SY06"/>
<proteinExistence type="predicted"/>
<dbReference type="Proteomes" id="UP000821837">
    <property type="component" value="Unassembled WGS sequence"/>
</dbReference>
<reference evidence="2" key="2">
    <citation type="submission" date="2021-09" db="EMBL/GenBank/DDBJ databases">
        <authorList>
            <person name="Jia N."/>
            <person name="Wang J."/>
            <person name="Shi W."/>
            <person name="Du L."/>
            <person name="Sun Y."/>
            <person name="Zhan W."/>
            <person name="Jiang J."/>
            <person name="Wang Q."/>
            <person name="Zhang B."/>
            <person name="Ji P."/>
            <person name="Sakyi L.B."/>
            <person name="Cui X."/>
            <person name="Yuan T."/>
            <person name="Jiang B."/>
            <person name="Yang W."/>
            <person name="Lam T.T.-Y."/>
            <person name="Chang Q."/>
            <person name="Ding S."/>
            <person name="Wang X."/>
            <person name="Zhu J."/>
            <person name="Ruan X."/>
            <person name="Zhao L."/>
            <person name="Wei J."/>
            <person name="Que T."/>
            <person name="Du C."/>
            <person name="Cheng J."/>
            <person name="Dai P."/>
            <person name="Han X."/>
            <person name="Huang E."/>
            <person name="Gao Y."/>
            <person name="Liu J."/>
            <person name="Shao H."/>
            <person name="Ye R."/>
            <person name="Li L."/>
            <person name="Wei W."/>
            <person name="Wang X."/>
            <person name="Wang C."/>
            <person name="Huo Q."/>
            <person name="Li W."/>
            <person name="Guo W."/>
            <person name="Chen H."/>
            <person name="Chen S."/>
            <person name="Zhou L."/>
            <person name="Zhou L."/>
            <person name="Ni X."/>
            <person name="Tian J."/>
            <person name="Zhou Y."/>
            <person name="Sheng Y."/>
            <person name="Liu T."/>
            <person name="Pan Y."/>
            <person name="Xia L."/>
            <person name="Li J."/>
            <person name="Zhao F."/>
            <person name="Cao W."/>
        </authorList>
    </citation>
    <scope>NUCLEOTIDE SEQUENCE</scope>
    <source>
        <strain evidence="2">Rsan-2018</strain>
        <tissue evidence="2">Larvae</tissue>
    </source>
</reference>